<keyword evidence="3" id="KW-1185">Reference proteome</keyword>
<protein>
    <recommendedName>
        <fullName evidence="4">Secreted protein</fullName>
    </recommendedName>
</protein>
<comment type="caution">
    <text evidence="2">The sequence shown here is derived from an EMBL/GenBank/DDBJ whole genome shotgun (WGS) entry which is preliminary data.</text>
</comment>
<evidence type="ECO:0000256" key="1">
    <source>
        <dbReference type="SAM" id="SignalP"/>
    </source>
</evidence>
<keyword evidence="1" id="KW-0732">Signal</keyword>
<name>A0ABV3G0Q9_9NOCA</name>
<sequence length="75" mass="7211">MRTTRLFGTALAAAGIILSGVAVASADARPQIAEGAADVADSGSATGSANVITGLSNLLSTGSGSATTWPLPAPR</sequence>
<dbReference type="EMBL" id="JBFAKC010000014">
    <property type="protein sequence ID" value="MEV0711270.1"/>
    <property type="molecule type" value="Genomic_DNA"/>
</dbReference>
<feature type="chain" id="PRO_5046632651" description="Secreted protein" evidence="1">
    <location>
        <begin position="25"/>
        <end position="75"/>
    </location>
</feature>
<proteinExistence type="predicted"/>
<dbReference type="RefSeq" id="WP_357787543.1">
    <property type="nucleotide sequence ID" value="NZ_JBFAKC010000014.1"/>
</dbReference>
<dbReference type="Proteomes" id="UP001551695">
    <property type="component" value="Unassembled WGS sequence"/>
</dbReference>
<reference evidence="2 3" key="1">
    <citation type="submission" date="2024-06" db="EMBL/GenBank/DDBJ databases">
        <title>The Natural Products Discovery Center: Release of the First 8490 Sequenced Strains for Exploring Actinobacteria Biosynthetic Diversity.</title>
        <authorList>
            <person name="Kalkreuter E."/>
            <person name="Kautsar S.A."/>
            <person name="Yang D."/>
            <person name="Bader C.D."/>
            <person name="Teijaro C.N."/>
            <person name="Fluegel L."/>
            <person name="Davis C.M."/>
            <person name="Simpson J.R."/>
            <person name="Lauterbach L."/>
            <person name="Steele A.D."/>
            <person name="Gui C."/>
            <person name="Meng S."/>
            <person name="Li G."/>
            <person name="Viehrig K."/>
            <person name="Ye F."/>
            <person name="Su P."/>
            <person name="Kiefer A.F."/>
            <person name="Nichols A."/>
            <person name="Cepeda A.J."/>
            <person name="Yan W."/>
            <person name="Fan B."/>
            <person name="Jiang Y."/>
            <person name="Adhikari A."/>
            <person name="Zheng C.-J."/>
            <person name="Schuster L."/>
            <person name="Cowan T.M."/>
            <person name="Smanski M.J."/>
            <person name="Chevrette M.G."/>
            <person name="De Carvalho L.P.S."/>
            <person name="Shen B."/>
        </authorList>
    </citation>
    <scope>NUCLEOTIDE SEQUENCE [LARGE SCALE GENOMIC DNA]</scope>
    <source>
        <strain evidence="2 3">NPDC050403</strain>
    </source>
</reference>
<evidence type="ECO:0008006" key="4">
    <source>
        <dbReference type="Google" id="ProtNLM"/>
    </source>
</evidence>
<accession>A0ABV3G0Q9</accession>
<evidence type="ECO:0000313" key="3">
    <source>
        <dbReference type="Proteomes" id="UP001551695"/>
    </source>
</evidence>
<organism evidence="2 3">
    <name type="scientific">Nocardia aurea</name>
    <dbReference type="NCBI Taxonomy" id="2144174"/>
    <lineage>
        <taxon>Bacteria</taxon>
        <taxon>Bacillati</taxon>
        <taxon>Actinomycetota</taxon>
        <taxon>Actinomycetes</taxon>
        <taxon>Mycobacteriales</taxon>
        <taxon>Nocardiaceae</taxon>
        <taxon>Nocardia</taxon>
    </lineage>
</organism>
<gene>
    <name evidence="2" type="ORF">AB0I48_27260</name>
</gene>
<feature type="signal peptide" evidence="1">
    <location>
        <begin position="1"/>
        <end position="24"/>
    </location>
</feature>
<evidence type="ECO:0000313" key="2">
    <source>
        <dbReference type="EMBL" id="MEV0711270.1"/>
    </source>
</evidence>